<dbReference type="InParanoid" id="A0A5J5ES33"/>
<accession>A0A5J5ES33</accession>
<keyword evidence="1" id="KW-0812">Transmembrane</keyword>
<name>A0A5J5ES33_9PEZI</name>
<gene>
    <name evidence="2" type="ORF">FN846DRAFT_957148</name>
</gene>
<evidence type="ECO:0000313" key="2">
    <source>
        <dbReference type="EMBL" id="KAA8901435.1"/>
    </source>
</evidence>
<dbReference type="AlphaFoldDB" id="A0A5J5ES33"/>
<dbReference type="EMBL" id="VXIS01000144">
    <property type="protein sequence ID" value="KAA8901435.1"/>
    <property type="molecule type" value="Genomic_DNA"/>
</dbReference>
<evidence type="ECO:0000313" key="3">
    <source>
        <dbReference type="Proteomes" id="UP000326924"/>
    </source>
</evidence>
<organism evidence="2 3">
    <name type="scientific">Sphaerosporella brunnea</name>
    <dbReference type="NCBI Taxonomy" id="1250544"/>
    <lineage>
        <taxon>Eukaryota</taxon>
        <taxon>Fungi</taxon>
        <taxon>Dikarya</taxon>
        <taxon>Ascomycota</taxon>
        <taxon>Pezizomycotina</taxon>
        <taxon>Pezizomycetes</taxon>
        <taxon>Pezizales</taxon>
        <taxon>Pyronemataceae</taxon>
        <taxon>Sphaerosporella</taxon>
    </lineage>
</organism>
<evidence type="ECO:0000256" key="1">
    <source>
        <dbReference type="SAM" id="Phobius"/>
    </source>
</evidence>
<dbReference type="Proteomes" id="UP000326924">
    <property type="component" value="Unassembled WGS sequence"/>
</dbReference>
<proteinExistence type="predicted"/>
<sequence length="185" mass="19893">MCSANLRHTPTISSLCLIQCPLPNISIAKIQQRNIVQRKVLHTLLSPQFGFSPQLTAFNAVIRLGTSRKPPLLLCLPLLLLTTILCLLVCFSAAVSFSRGIGHSGRSLLLLAPLASGLAFTQHSAGQLTRVLRVTALGVDRLPTLALPLRPACNMSVCTYHCLRPPLIISIPAPCPSNDALPSFQ</sequence>
<keyword evidence="1" id="KW-1133">Transmembrane helix</keyword>
<keyword evidence="1" id="KW-0472">Membrane</keyword>
<keyword evidence="3" id="KW-1185">Reference proteome</keyword>
<feature type="transmembrane region" description="Helical" evidence="1">
    <location>
        <begin position="72"/>
        <end position="95"/>
    </location>
</feature>
<protein>
    <submittedName>
        <fullName evidence="2">Uncharacterized protein</fullName>
    </submittedName>
</protein>
<comment type="caution">
    <text evidence="2">The sequence shown here is derived from an EMBL/GenBank/DDBJ whole genome shotgun (WGS) entry which is preliminary data.</text>
</comment>
<reference evidence="2 3" key="1">
    <citation type="submission" date="2019-09" db="EMBL/GenBank/DDBJ databases">
        <title>Draft genome of the ectomycorrhizal ascomycete Sphaerosporella brunnea.</title>
        <authorList>
            <consortium name="DOE Joint Genome Institute"/>
            <person name="Benucci G.M."/>
            <person name="Marozzi G."/>
            <person name="Antonielli L."/>
            <person name="Sanchez S."/>
            <person name="Marco P."/>
            <person name="Wang X."/>
            <person name="Falini L.B."/>
            <person name="Barry K."/>
            <person name="Haridas S."/>
            <person name="Lipzen A."/>
            <person name="Labutti K."/>
            <person name="Grigoriev I.V."/>
            <person name="Murat C."/>
            <person name="Martin F."/>
            <person name="Albertini E."/>
            <person name="Donnini D."/>
            <person name="Bonito G."/>
        </authorList>
    </citation>
    <scope>NUCLEOTIDE SEQUENCE [LARGE SCALE GENOMIC DNA]</scope>
    <source>
        <strain evidence="2 3">Sb_GMNB300</strain>
    </source>
</reference>